<reference evidence="1" key="1">
    <citation type="submission" date="2023-03" db="EMBL/GenBank/DDBJ databases">
        <title>Massive genome expansion in bonnet fungi (Mycena s.s.) driven by repeated elements and novel gene families across ecological guilds.</title>
        <authorList>
            <consortium name="Lawrence Berkeley National Laboratory"/>
            <person name="Harder C.B."/>
            <person name="Miyauchi S."/>
            <person name="Viragh M."/>
            <person name="Kuo A."/>
            <person name="Thoen E."/>
            <person name="Andreopoulos B."/>
            <person name="Lu D."/>
            <person name="Skrede I."/>
            <person name="Drula E."/>
            <person name="Henrissat B."/>
            <person name="Morin E."/>
            <person name="Kohler A."/>
            <person name="Barry K."/>
            <person name="LaButti K."/>
            <person name="Morin E."/>
            <person name="Salamov A."/>
            <person name="Lipzen A."/>
            <person name="Mereny Z."/>
            <person name="Hegedus B."/>
            <person name="Baldrian P."/>
            <person name="Stursova M."/>
            <person name="Weitz H."/>
            <person name="Taylor A."/>
            <person name="Grigoriev I.V."/>
            <person name="Nagy L.G."/>
            <person name="Martin F."/>
            <person name="Kauserud H."/>
        </authorList>
    </citation>
    <scope>NUCLEOTIDE SEQUENCE</scope>
    <source>
        <strain evidence="1">9284</strain>
    </source>
</reference>
<keyword evidence="2" id="KW-1185">Reference proteome</keyword>
<dbReference type="EMBL" id="JARKIF010000067">
    <property type="protein sequence ID" value="KAJ7605802.1"/>
    <property type="molecule type" value="Genomic_DNA"/>
</dbReference>
<protein>
    <submittedName>
        <fullName evidence="1">Uncharacterized protein</fullName>
    </submittedName>
</protein>
<accession>A0AAD7F6V7</accession>
<comment type="caution">
    <text evidence="1">The sequence shown here is derived from an EMBL/GenBank/DDBJ whole genome shotgun (WGS) entry which is preliminary data.</text>
</comment>
<evidence type="ECO:0000313" key="1">
    <source>
        <dbReference type="EMBL" id="KAJ7605802.1"/>
    </source>
</evidence>
<dbReference type="AlphaFoldDB" id="A0AAD7F6V7"/>
<dbReference type="Proteomes" id="UP001221142">
    <property type="component" value="Unassembled WGS sequence"/>
</dbReference>
<sequence length="247" mass="27618">MSERHTPASAETAEPLFTHEAARITAEREQIMDHYSYYRDSEGCRHLRVAGLLRELIIRMASLKRPRHICRLEGLDTGWHLARTRPEVDIPEGTHVPTAFVLVHEFDSVSRGFIRNGEGSAWGIERIQAAVWGLFGGVIGGACTRIIVFEKKNQGGSTLSIHSKAPYICGALLISRENVKRAMAEEKAGEMLKKYWTPSPLDLVVDKSLGGWPRSNGFSAAHPRRSRIDGIKKAHFTWHDQVTLVGN</sequence>
<organism evidence="1 2">
    <name type="scientific">Roridomyces roridus</name>
    <dbReference type="NCBI Taxonomy" id="1738132"/>
    <lineage>
        <taxon>Eukaryota</taxon>
        <taxon>Fungi</taxon>
        <taxon>Dikarya</taxon>
        <taxon>Basidiomycota</taxon>
        <taxon>Agaricomycotina</taxon>
        <taxon>Agaricomycetes</taxon>
        <taxon>Agaricomycetidae</taxon>
        <taxon>Agaricales</taxon>
        <taxon>Marasmiineae</taxon>
        <taxon>Mycenaceae</taxon>
        <taxon>Roridomyces</taxon>
    </lineage>
</organism>
<name>A0AAD7F6V7_9AGAR</name>
<evidence type="ECO:0000313" key="2">
    <source>
        <dbReference type="Proteomes" id="UP001221142"/>
    </source>
</evidence>
<gene>
    <name evidence="1" type="ORF">FB45DRAFT_879120</name>
</gene>
<proteinExistence type="predicted"/>